<dbReference type="GO" id="GO:0140359">
    <property type="term" value="F:ABC-type transporter activity"/>
    <property type="evidence" value="ECO:0007669"/>
    <property type="project" value="InterPro"/>
</dbReference>
<dbReference type="RefSeq" id="WP_067631781.1">
    <property type="nucleotide sequence ID" value="NZ_CP013213.1"/>
</dbReference>
<keyword evidence="2" id="KW-1003">Cell membrane</keyword>
<feature type="transmembrane region" description="Helical" evidence="6">
    <location>
        <begin position="224"/>
        <end position="246"/>
    </location>
</feature>
<dbReference type="InterPro" id="IPR051449">
    <property type="entry name" value="ABC-2_transporter_component"/>
</dbReference>
<dbReference type="InterPro" id="IPR013525">
    <property type="entry name" value="ABC2_TM"/>
</dbReference>
<reference evidence="8 9" key="1">
    <citation type="submission" date="2015-10" db="EMBL/GenBank/DDBJ databases">
        <title>Erysipelothrix larvae sp. LV19 isolated from the larval gut of the rhinoceros beetle, Trypoxylus dichotomus.</title>
        <authorList>
            <person name="Lim S."/>
            <person name="Kim B.-C."/>
        </authorList>
    </citation>
    <scope>NUCLEOTIDE SEQUENCE [LARGE SCALE GENOMIC DNA]</scope>
    <source>
        <strain evidence="8 9">LV19</strain>
    </source>
</reference>
<dbReference type="OrthoDB" id="3078158at2"/>
<evidence type="ECO:0000256" key="2">
    <source>
        <dbReference type="ARBA" id="ARBA00022475"/>
    </source>
</evidence>
<dbReference type="Proteomes" id="UP000063781">
    <property type="component" value="Chromosome"/>
</dbReference>
<protein>
    <recommendedName>
        <fullName evidence="7">ABC-2 type transporter transmembrane domain-containing protein</fullName>
    </recommendedName>
</protein>
<sequence>MFNLIKKDFLTLTRNRSEIILLLIMPSVLIVILGFSLGGMLNKESNIKEIPIALVNENNADQAIKDFVSDLIESGTPETVATQIASQASTIDPAQLFLNIIDSLETEAVFTINATLSQSQAMDALQKSDVAAVITLPQSFTYHSLISVFQGFHGDSHIEVIVGDKDAVSTTILQSILSRFTSEYNLQASVLMATNGVGVQVELPDNFGTVIHLPLLKSISSFQYYTVGMSMMFSLYVASSISGNAFKEKSNHTFSRIMVTGEKPIRYLMSKAISASLVACTQLAILFTTSTLLFNTFGSISMDTLGYILFASIILAITIGTLSALLTSIAQRFNTDSVSSVFSTFLISAFSFLGGSIIPTQMFSPLLGHIGLWTPNGAMMNVYLQLLRGQGLNDVIPLLIRMGFMATVFITIALIVFPKRRLV</sequence>
<feature type="transmembrane region" description="Helical" evidence="6">
    <location>
        <begin position="395"/>
        <end position="417"/>
    </location>
</feature>
<evidence type="ECO:0000259" key="7">
    <source>
        <dbReference type="Pfam" id="PF12698"/>
    </source>
</evidence>
<keyword evidence="4 6" id="KW-1133">Transmembrane helix</keyword>
<name>A0A0X8GZD8_9FIRM</name>
<evidence type="ECO:0000256" key="3">
    <source>
        <dbReference type="ARBA" id="ARBA00022692"/>
    </source>
</evidence>
<feature type="domain" description="ABC-2 type transporter transmembrane" evidence="7">
    <location>
        <begin position="19"/>
        <end position="415"/>
    </location>
</feature>
<dbReference type="GO" id="GO:0005886">
    <property type="term" value="C:plasma membrane"/>
    <property type="evidence" value="ECO:0007669"/>
    <property type="project" value="UniProtKB-SubCell"/>
</dbReference>
<organism evidence="8 9">
    <name type="scientific">Erysipelothrix larvae</name>
    <dbReference type="NCBI Taxonomy" id="1514105"/>
    <lineage>
        <taxon>Bacteria</taxon>
        <taxon>Bacillati</taxon>
        <taxon>Bacillota</taxon>
        <taxon>Erysipelotrichia</taxon>
        <taxon>Erysipelotrichales</taxon>
        <taxon>Erysipelotrichaceae</taxon>
        <taxon>Erysipelothrix</taxon>
    </lineage>
</organism>
<dbReference type="PANTHER" id="PTHR30294">
    <property type="entry name" value="MEMBRANE COMPONENT OF ABC TRANSPORTER YHHJ-RELATED"/>
    <property type="match status" value="1"/>
</dbReference>
<keyword evidence="3 6" id="KW-0812">Transmembrane</keyword>
<feature type="transmembrane region" description="Helical" evidence="6">
    <location>
        <begin position="20"/>
        <end position="41"/>
    </location>
</feature>
<keyword evidence="9" id="KW-1185">Reference proteome</keyword>
<feature type="transmembrane region" description="Helical" evidence="6">
    <location>
        <begin position="307"/>
        <end position="326"/>
    </location>
</feature>
<evidence type="ECO:0000313" key="8">
    <source>
        <dbReference type="EMBL" id="AMC93222.1"/>
    </source>
</evidence>
<proteinExistence type="predicted"/>
<evidence type="ECO:0000256" key="1">
    <source>
        <dbReference type="ARBA" id="ARBA00004651"/>
    </source>
</evidence>
<evidence type="ECO:0000313" key="9">
    <source>
        <dbReference type="Proteomes" id="UP000063781"/>
    </source>
</evidence>
<dbReference type="STRING" id="1514105.AOC36_04315"/>
<dbReference type="Pfam" id="PF12698">
    <property type="entry name" value="ABC2_membrane_3"/>
    <property type="match status" value="1"/>
</dbReference>
<gene>
    <name evidence="8" type="ORF">AOC36_04315</name>
</gene>
<keyword evidence="5 6" id="KW-0472">Membrane</keyword>
<evidence type="ECO:0000256" key="4">
    <source>
        <dbReference type="ARBA" id="ARBA00022989"/>
    </source>
</evidence>
<dbReference type="AlphaFoldDB" id="A0A0X8GZD8"/>
<evidence type="ECO:0000256" key="6">
    <source>
        <dbReference type="SAM" id="Phobius"/>
    </source>
</evidence>
<comment type="subcellular location">
    <subcellularLocation>
        <location evidence="1">Cell membrane</location>
        <topology evidence="1">Multi-pass membrane protein</topology>
    </subcellularLocation>
</comment>
<accession>A0A0X8GZD8</accession>
<feature type="transmembrane region" description="Helical" evidence="6">
    <location>
        <begin position="338"/>
        <end position="358"/>
    </location>
</feature>
<dbReference type="PANTHER" id="PTHR30294:SF38">
    <property type="entry name" value="TRANSPORT PERMEASE PROTEIN"/>
    <property type="match status" value="1"/>
</dbReference>
<feature type="transmembrane region" description="Helical" evidence="6">
    <location>
        <begin position="267"/>
        <end position="287"/>
    </location>
</feature>
<evidence type="ECO:0000256" key="5">
    <source>
        <dbReference type="ARBA" id="ARBA00023136"/>
    </source>
</evidence>
<dbReference type="EMBL" id="CP013213">
    <property type="protein sequence ID" value="AMC93222.1"/>
    <property type="molecule type" value="Genomic_DNA"/>
</dbReference>
<dbReference type="KEGG" id="erl:AOC36_04315"/>